<dbReference type="AlphaFoldDB" id="A0A418KTS7"/>
<sequence length="291" mass="31152">MSPRSLDRRTFLRATAATAATALAAGATTTAGVLPAAAGTGNRLIPRPAIGMHLYTMRRSLAVDFAGTIRALADIGYATVGVSGRHGHSAAAIRAMLDDAGVSAVLEHVGYNRLTDNLEGACEDVLTLGGHWVVTSSLPGSLYTLDGIRRAAAEFNRAGAVAATYGLKVLHHNHDAEFRTDGGRVLYDVLLEETDPDLVGFELDVYWAARGGYDAGDYFVRYPARFPALHVKDMAPDGGFADVGSGTLDFAAMFEHAHRGGVRQFLVEHDNPADELSTARNSFRHLRDLRF</sequence>
<dbReference type="InterPro" id="IPR036237">
    <property type="entry name" value="Xyl_isomerase-like_sf"/>
</dbReference>
<dbReference type="PANTHER" id="PTHR12110:SF41">
    <property type="entry name" value="INOSOSE DEHYDRATASE"/>
    <property type="match status" value="1"/>
</dbReference>
<dbReference type="InterPro" id="IPR013022">
    <property type="entry name" value="Xyl_isomerase-like_TIM-brl"/>
</dbReference>
<feature type="domain" description="Xylose isomerase-like TIM barrel" evidence="2">
    <location>
        <begin position="70"/>
        <end position="288"/>
    </location>
</feature>
<dbReference type="OrthoDB" id="9798407at2"/>
<feature type="signal peptide" evidence="1">
    <location>
        <begin position="1"/>
        <end position="24"/>
    </location>
</feature>
<keyword evidence="4" id="KW-1185">Reference proteome</keyword>
<dbReference type="Proteomes" id="UP000284057">
    <property type="component" value="Unassembled WGS sequence"/>
</dbReference>
<dbReference type="InterPro" id="IPR050312">
    <property type="entry name" value="IolE/XylAMocC-like"/>
</dbReference>
<evidence type="ECO:0000313" key="4">
    <source>
        <dbReference type="Proteomes" id="UP000284057"/>
    </source>
</evidence>
<protein>
    <submittedName>
        <fullName evidence="3">Sugar phosphate isomerase/epimerase</fullName>
    </submittedName>
</protein>
<proteinExistence type="predicted"/>
<comment type="caution">
    <text evidence="3">The sequence shown here is derived from an EMBL/GenBank/DDBJ whole genome shotgun (WGS) entry which is preliminary data.</text>
</comment>
<dbReference type="PROSITE" id="PS51318">
    <property type="entry name" value="TAT"/>
    <property type="match status" value="1"/>
</dbReference>
<accession>A0A418KTS7</accession>
<dbReference type="SUPFAM" id="SSF51658">
    <property type="entry name" value="Xylose isomerase-like"/>
    <property type="match status" value="1"/>
</dbReference>
<dbReference type="EMBL" id="QUAL01000070">
    <property type="protein sequence ID" value="RIQ29602.1"/>
    <property type="molecule type" value="Genomic_DNA"/>
</dbReference>
<dbReference type="Pfam" id="PF01261">
    <property type="entry name" value="AP_endonuc_2"/>
    <property type="match status" value="1"/>
</dbReference>
<gene>
    <name evidence="3" type="ORF">DY240_08235</name>
</gene>
<dbReference type="Gene3D" id="3.20.20.150">
    <property type="entry name" value="Divalent-metal-dependent TIM barrel enzymes"/>
    <property type="match status" value="1"/>
</dbReference>
<name>A0A418KTS7_9ACTN</name>
<reference evidence="3 4" key="1">
    <citation type="submission" date="2018-09" db="EMBL/GenBank/DDBJ databases">
        <title>Isolation, diversity and antifungal activity of actinobacteria from wheat.</title>
        <authorList>
            <person name="Han C."/>
        </authorList>
    </citation>
    <scope>NUCLEOTIDE SEQUENCE [LARGE SCALE GENOMIC DNA]</scope>
    <source>
        <strain evidence="3 4">NEAU-YY265</strain>
    </source>
</reference>
<evidence type="ECO:0000313" key="3">
    <source>
        <dbReference type="EMBL" id="RIQ29602.1"/>
    </source>
</evidence>
<evidence type="ECO:0000256" key="1">
    <source>
        <dbReference type="SAM" id="SignalP"/>
    </source>
</evidence>
<keyword evidence="3" id="KW-0413">Isomerase</keyword>
<organism evidence="3 4">
    <name type="scientific">Jiangella rhizosphaerae</name>
    <dbReference type="NCBI Taxonomy" id="2293569"/>
    <lineage>
        <taxon>Bacteria</taxon>
        <taxon>Bacillati</taxon>
        <taxon>Actinomycetota</taxon>
        <taxon>Actinomycetes</taxon>
        <taxon>Jiangellales</taxon>
        <taxon>Jiangellaceae</taxon>
        <taxon>Jiangella</taxon>
    </lineage>
</organism>
<dbReference type="InterPro" id="IPR006311">
    <property type="entry name" value="TAT_signal"/>
</dbReference>
<feature type="chain" id="PRO_5038536553" evidence="1">
    <location>
        <begin position="25"/>
        <end position="291"/>
    </location>
</feature>
<dbReference type="RefSeq" id="WP_119659459.1">
    <property type="nucleotide sequence ID" value="NZ_QUAL01000070.1"/>
</dbReference>
<evidence type="ECO:0000259" key="2">
    <source>
        <dbReference type="Pfam" id="PF01261"/>
    </source>
</evidence>
<keyword evidence="1" id="KW-0732">Signal</keyword>
<dbReference type="GO" id="GO:0016853">
    <property type="term" value="F:isomerase activity"/>
    <property type="evidence" value="ECO:0007669"/>
    <property type="project" value="UniProtKB-KW"/>
</dbReference>
<dbReference type="PANTHER" id="PTHR12110">
    <property type="entry name" value="HYDROXYPYRUVATE ISOMERASE"/>
    <property type="match status" value="1"/>
</dbReference>